<evidence type="ECO:0000256" key="8">
    <source>
        <dbReference type="SAM" id="Phobius"/>
    </source>
</evidence>
<evidence type="ECO:0000256" key="1">
    <source>
        <dbReference type="ARBA" id="ARBA00004651"/>
    </source>
</evidence>
<reference evidence="9 10" key="1">
    <citation type="submission" date="2018-10" db="EMBL/GenBank/DDBJ databases">
        <title>Parasedimentitalea marina sp. nov., a psychrophilic bacterium isolated from deep seawater of the New Britain Trench.</title>
        <authorList>
            <person name="Cao J."/>
        </authorList>
    </citation>
    <scope>NUCLEOTIDE SEQUENCE [LARGE SCALE GENOMIC DNA]</scope>
    <source>
        <strain evidence="9 10">W43</strain>
    </source>
</reference>
<organism evidence="9 10">
    <name type="scientific">Parasedimentitalea marina</name>
    <dbReference type="NCBI Taxonomy" id="2483033"/>
    <lineage>
        <taxon>Bacteria</taxon>
        <taxon>Pseudomonadati</taxon>
        <taxon>Pseudomonadota</taxon>
        <taxon>Alphaproteobacteria</taxon>
        <taxon>Rhodobacterales</taxon>
        <taxon>Paracoccaceae</taxon>
        <taxon>Parasedimentitalea</taxon>
    </lineage>
</organism>
<dbReference type="SUPFAM" id="SSF81345">
    <property type="entry name" value="ABC transporter involved in vitamin B12 uptake, BtuC"/>
    <property type="match status" value="1"/>
</dbReference>
<proteinExistence type="inferred from homology"/>
<evidence type="ECO:0000313" key="9">
    <source>
        <dbReference type="EMBL" id="AZV78251.1"/>
    </source>
</evidence>
<feature type="transmembrane region" description="Helical" evidence="8">
    <location>
        <begin position="66"/>
        <end position="84"/>
    </location>
</feature>
<keyword evidence="10" id="KW-1185">Reference proteome</keyword>
<evidence type="ECO:0000256" key="4">
    <source>
        <dbReference type="ARBA" id="ARBA00022475"/>
    </source>
</evidence>
<evidence type="ECO:0000256" key="6">
    <source>
        <dbReference type="ARBA" id="ARBA00022989"/>
    </source>
</evidence>
<dbReference type="Pfam" id="PF01032">
    <property type="entry name" value="FecCD"/>
    <property type="match status" value="1"/>
</dbReference>
<name>A0A3T0N2M9_9RHOB</name>
<evidence type="ECO:0000256" key="2">
    <source>
        <dbReference type="ARBA" id="ARBA00007935"/>
    </source>
</evidence>
<dbReference type="KEGG" id="sedi:EBB79_10425"/>
<evidence type="ECO:0000313" key="10">
    <source>
        <dbReference type="Proteomes" id="UP000283063"/>
    </source>
</evidence>
<dbReference type="InterPro" id="IPR000522">
    <property type="entry name" value="ABC_transptr_permease_BtuC"/>
</dbReference>
<evidence type="ECO:0000256" key="3">
    <source>
        <dbReference type="ARBA" id="ARBA00022448"/>
    </source>
</evidence>
<dbReference type="RefSeq" id="WP_127748809.1">
    <property type="nucleotide sequence ID" value="NZ_CP033219.1"/>
</dbReference>
<evidence type="ECO:0000256" key="5">
    <source>
        <dbReference type="ARBA" id="ARBA00022692"/>
    </source>
</evidence>
<dbReference type="Proteomes" id="UP000283063">
    <property type="component" value="Chromosome"/>
</dbReference>
<keyword evidence="7 8" id="KW-0472">Membrane</keyword>
<gene>
    <name evidence="9" type="ORF">EBB79_10425</name>
</gene>
<dbReference type="GO" id="GO:0005886">
    <property type="term" value="C:plasma membrane"/>
    <property type="evidence" value="ECO:0007669"/>
    <property type="project" value="UniProtKB-SubCell"/>
</dbReference>
<comment type="subcellular location">
    <subcellularLocation>
        <location evidence="1">Cell membrane</location>
        <topology evidence="1">Multi-pass membrane protein</topology>
    </subcellularLocation>
</comment>
<comment type="similarity">
    <text evidence="2">Belongs to the binding-protein-dependent transport system permease family. FecCD subfamily.</text>
</comment>
<dbReference type="InterPro" id="IPR037294">
    <property type="entry name" value="ABC_BtuC-like"/>
</dbReference>
<keyword evidence="5 8" id="KW-0812">Transmembrane</keyword>
<keyword evidence="4" id="KW-1003">Cell membrane</keyword>
<keyword evidence="3" id="KW-0813">Transport</keyword>
<evidence type="ECO:0000256" key="7">
    <source>
        <dbReference type="ARBA" id="ARBA00023136"/>
    </source>
</evidence>
<dbReference type="Gene3D" id="1.10.3470.10">
    <property type="entry name" value="ABC transporter involved in vitamin B12 uptake, BtuC"/>
    <property type="match status" value="1"/>
</dbReference>
<dbReference type="GO" id="GO:0022857">
    <property type="term" value="F:transmembrane transporter activity"/>
    <property type="evidence" value="ECO:0007669"/>
    <property type="project" value="InterPro"/>
</dbReference>
<keyword evidence="6 8" id="KW-1133">Transmembrane helix</keyword>
<sequence>MERGEWLKRFAFATSIFALLFVGGTAASLATGGRNDVGLNALLGVFRAEPATFAQSIMFDIRLPRTVAVILTGMNLAITGLVFAGNHKKPIGITLNFWRQSRCCLGNGFDSIFFHNA</sequence>
<dbReference type="OrthoDB" id="9811975at2"/>
<protein>
    <submittedName>
        <fullName evidence="9">Uncharacterized protein</fullName>
    </submittedName>
</protein>
<dbReference type="EMBL" id="CP033219">
    <property type="protein sequence ID" value="AZV78251.1"/>
    <property type="molecule type" value="Genomic_DNA"/>
</dbReference>
<dbReference type="AlphaFoldDB" id="A0A3T0N2M9"/>
<accession>A0A3T0N2M9</accession>